<protein>
    <recommendedName>
        <fullName evidence="3">Acyltransferase</fullName>
    </recommendedName>
</protein>
<organism evidence="1 2">
    <name type="scientific">Thermococcus eurythermalis</name>
    <dbReference type="NCBI Taxonomy" id="1505907"/>
    <lineage>
        <taxon>Archaea</taxon>
        <taxon>Methanobacteriati</taxon>
        <taxon>Methanobacteriota</taxon>
        <taxon>Thermococci</taxon>
        <taxon>Thermococcales</taxon>
        <taxon>Thermococcaceae</taxon>
        <taxon>Thermococcus</taxon>
    </lineage>
</organism>
<keyword evidence="2" id="KW-1185">Reference proteome</keyword>
<dbReference type="AlphaFoldDB" id="A0A097QV00"/>
<dbReference type="HOGENOM" id="CLU_718913_0_0_2"/>
<accession>A0A097QV00</accession>
<evidence type="ECO:0000313" key="2">
    <source>
        <dbReference type="Proteomes" id="UP000029980"/>
    </source>
</evidence>
<dbReference type="STRING" id="1505907.TEU_08160"/>
<evidence type="ECO:0000313" key="1">
    <source>
        <dbReference type="EMBL" id="AIU70304.1"/>
    </source>
</evidence>
<dbReference type="EMBL" id="CP008887">
    <property type="protein sequence ID" value="AIU70304.1"/>
    <property type="molecule type" value="Genomic_DNA"/>
</dbReference>
<sequence length="384" mass="41385">MLLRGVVREPIFPQNSHLEESVRIERPAIVLDFVLANSIEVDDATDDDRVITSSLFGKDRVVVGRNVAIVGNVQSNGKITIGDGSVVFGNVVGREVTVRTNVNVLGNIIAVNKVVIGTGSKIGGYAASIHGTVKADDNVEVFDIFGNSGISLGQDVHIMDYSVYGGTGGVNVKGKISLGEYSINSPEEIMFKNSLNLLSVLVLTQYNPKASLKYLKDNLNSIMDIKSYLKKHNVDIGELEKEFQSKPLYDTIKKALSEVAQTLSLASPSITITNANAPVTITVGNNNVVSVAAGQGDKHLTVNLLELFQKAKNSIMEGSLPKAYSKLVSIREIALKQGNVPEELEEALSIIKNRIRGGVTVANEELKEVLISLLDAAYNKLLKV</sequence>
<dbReference type="OrthoDB" id="379781at2157"/>
<evidence type="ECO:0008006" key="3">
    <source>
        <dbReference type="Google" id="ProtNLM"/>
    </source>
</evidence>
<dbReference type="GeneID" id="25153407"/>
<reference evidence="1 2" key="1">
    <citation type="journal article" date="2015" name="Int. J. Syst. Evol. Microbiol.">
        <title>Thermococcus eurythermalis sp. nov., a conditional piezophilic hyperthermophilic archaeon with a wide temperature range isolated from an oil-immersed chimney in the Guaymas Basin.</title>
        <authorList>
            <person name="Zhao W."/>
            <person name="Zeng X."/>
            <person name="Xiao X."/>
        </authorList>
    </citation>
    <scope>NUCLEOTIDE SEQUENCE [LARGE SCALE GENOMIC DNA]</scope>
    <source>
        <strain evidence="1 2">A501</strain>
    </source>
</reference>
<dbReference type="InterPro" id="IPR011004">
    <property type="entry name" value="Trimer_LpxA-like_sf"/>
</dbReference>
<dbReference type="SUPFAM" id="SSF51161">
    <property type="entry name" value="Trimeric LpxA-like enzymes"/>
    <property type="match status" value="1"/>
</dbReference>
<dbReference type="Proteomes" id="UP000029980">
    <property type="component" value="Chromosome"/>
</dbReference>
<name>A0A097QV00_9EURY</name>
<dbReference type="RefSeq" id="WP_050003277.1">
    <property type="nucleotide sequence ID" value="NZ_CP008887.1"/>
</dbReference>
<dbReference type="KEGG" id="teu:TEU_08160"/>
<gene>
    <name evidence="1" type="ORF">TEU_08160</name>
</gene>
<dbReference type="Gene3D" id="2.160.10.10">
    <property type="entry name" value="Hexapeptide repeat proteins"/>
    <property type="match status" value="1"/>
</dbReference>
<proteinExistence type="predicted"/>